<dbReference type="InterPro" id="IPR036397">
    <property type="entry name" value="RNaseH_sf"/>
</dbReference>
<dbReference type="PANTHER" id="PTHR47331">
    <property type="entry name" value="PHD-TYPE DOMAIN-CONTAINING PROTEIN"/>
    <property type="match status" value="1"/>
</dbReference>
<dbReference type="PANTHER" id="PTHR47331:SF5">
    <property type="entry name" value="RIBONUCLEASE H"/>
    <property type="match status" value="1"/>
</dbReference>
<reference evidence="2" key="1">
    <citation type="journal article" date="2021" name="Elife">
        <title>Highly contiguous assemblies of 101 drosophilid genomes.</title>
        <authorList>
            <person name="Kim B.Y."/>
            <person name="Wang J.R."/>
            <person name="Miller D.E."/>
            <person name="Barmina O."/>
            <person name="Delaney E."/>
            <person name="Thompson A."/>
            <person name="Comeault A.A."/>
            <person name="Peede D."/>
            <person name="D'Agostino E.R."/>
            <person name="Pelaez J."/>
            <person name="Aguilar J.M."/>
            <person name="Haji D."/>
            <person name="Matsunaga T."/>
            <person name="Armstrong E.E."/>
            <person name="Zych M."/>
            <person name="Ogawa Y."/>
            <person name="Stamenkovic-Radak M."/>
            <person name="Jelic M."/>
            <person name="Veselinovic M.S."/>
            <person name="Tanaskovic M."/>
            <person name="Eric P."/>
            <person name="Gao J.J."/>
            <person name="Katoh T.K."/>
            <person name="Toda M.J."/>
            <person name="Watabe H."/>
            <person name="Watada M."/>
            <person name="Davis J.S."/>
            <person name="Moyle L.C."/>
            <person name="Manoli G."/>
            <person name="Bertolini E."/>
            <person name="Kostal V."/>
            <person name="Hawley R.S."/>
            <person name="Takahashi A."/>
            <person name="Jones C.D."/>
            <person name="Price D.K."/>
            <person name="Whiteman N."/>
            <person name="Kopp A."/>
            <person name="Matute D.R."/>
            <person name="Petrov D.A."/>
        </authorList>
    </citation>
    <scope>NUCLEOTIDE SEQUENCE [LARGE SCALE GENOMIC DNA]</scope>
</reference>
<dbReference type="EnsemblMetazoa" id="XM_044456560.1">
    <property type="protein sequence ID" value="XP_044312495.1"/>
    <property type="gene ID" value="LOC123037086"/>
</dbReference>
<protein>
    <recommendedName>
        <fullName evidence="3">Integrase catalytic domain-containing protein</fullName>
    </recommendedName>
</protein>
<name>A0ABM5J0Z1_DRORH</name>
<evidence type="ECO:0008006" key="3">
    <source>
        <dbReference type="Google" id="ProtNLM"/>
    </source>
</evidence>
<dbReference type="Gene3D" id="3.30.420.10">
    <property type="entry name" value="Ribonuclease H-like superfamily/Ribonuclease H"/>
    <property type="match status" value="1"/>
</dbReference>
<proteinExistence type="predicted"/>
<organism evidence="1 2">
    <name type="scientific">Drosophila rhopaloa</name>
    <name type="common">Fruit fly</name>
    <dbReference type="NCBI Taxonomy" id="1041015"/>
    <lineage>
        <taxon>Eukaryota</taxon>
        <taxon>Metazoa</taxon>
        <taxon>Ecdysozoa</taxon>
        <taxon>Arthropoda</taxon>
        <taxon>Hexapoda</taxon>
        <taxon>Insecta</taxon>
        <taxon>Pterygota</taxon>
        <taxon>Neoptera</taxon>
        <taxon>Endopterygota</taxon>
        <taxon>Diptera</taxon>
        <taxon>Brachycera</taxon>
        <taxon>Muscomorpha</taxon>
        <taxon>Ephydroidea</taxon>
        <taxon>Drosophilidae</taxon>
        <taxon>Drosophila</taxon>
        <taxon>Sophophora</taxon>
    </lineage>
</organism>
<sequence>MFGIFTIPIFMLVHEVRRFLFIGFSKVRRGCPQVLHCDSGTNFVGASCHFRALRERIEDEADAIREFASKSGCEFVFTPLRAPLMGELWEAGVKTAKSLLLRAVGNALLSAEELGTVLVGIEAEMYSRPLGAISNDPSDGEALTTGHLLTGGPLIATPAFRTPDQEVSAGNPGVKST</sequence>
<reference evidence="1" key="2">
    <citation type="submission" date="2025-05" db="UniProtKB">
        <authorList>
            <consortium name="EnsemblMetazoa"/>
        </authorList>
    </citation>
    <scope>IDENTIFICATION</scope>
</reference>
<dbReference type="SUPFAM" id="SSF53098">
    <property type="entry name" value="Ribonuclease H-like"/>
    <property type="match status" value="1"/>
</dbReference>
<dbReference type="InterPro" id="IPR012337">
    <property type="entry name" value="RNaseH-like_sf"/>
</dbReference>
<dbReference type="Proteomes" id="UP001652680">
    <property type="component" value="Unassembled WGS sequence"/>
</dbReference>
<keyword evidence="2" id="KW-1185">Reference proteome</keyword>
<evidence type="ECO:0000313" key="1">
    <source>
        <dbReference type="EnsemblMetazoa" id="XP_044312495.1"/>
    </source>
</evidence>
<dbReference type="GeneID" id="123037086"/>
<accession>A0ABM5J0Z1</accession>
<evidence type="ECO:0000313" key="2">
    <source>
        <dbReference type="Proteomes" id="UP001652680"/>
    </source>
</evidence>
<dbReference type="RefSeq" id="XP_044312495.1">
    <property type="nucleotide sequence ID" value="XM_044456560.1"/>
</dbReference>